<keyword evidence="3" id="KW-1185">Reference proteome</keyword>
<dbReference type="GO" id="GO:0016020">
    <property type="term" value="C:membrane"/>
    <property type="evidence" value="ECO:0007669"/>
    <property type="project" value="InterPro"/>
</dbReference>
<dbReference type="Pfam" id="PF08392">
    <property type="entry name" value="FAE1_CUT1_RppA"/>
    <property type="match status" value="1"/>
</dbReference>
<dbReference type="GO" id="GO:0016747">
    <property type="term" value="F:acyltransferase activity, transferring groups other than amino-acyl groups"/>
    <property type="evidence" value="ECO:0007669"/>
    <property type="project" value="InterPro"/>
</dbReference>
<dbReference type="EMBL" id="JAVXUO010001368">
    <property type="protein sequence ID" value="KAK2983008.1"/>
    <property type="molecule type" value="Genomic_DNA"/>
</dbReference>
<accession>A0AA88UI50</accession>
<evidence type="ECO:0000313" key="3">
    <source>
        <dbReference type="Proteomes" id="UP001187471"/>
    </source>
</evidence>
<evidence type="ECO:0000259" key="1">
    <source>
        <dbReference type="Pfam" id="PF08392"/>
    </source>
</evidence>
<name>A0AA88UI50_9ASTE</name>
<dbReference type="InterPro" id="IPR013601">
    <property type="entry name" value="FAE1_typ3_polyketide_synth"/>
</dbReference>
<dbReference type="GO" id="GO:0006633">
    <property type="term" value="P:fatty acid biosynthetic process"/>
    <property type="evidence" value="ECO:0007669"/>
    <property type="project" value="InterPro"/>
</dbReference>
<dbReference type="AlphaFoldDB" id="A0AA88UI50"/>
<sequence>MPSSLPLSTAQLQFDDTNIDFQTQILEKSGFSEETCLHPSLCRLPRTRSLSLSIEEAATVMFSMVAAAWVAGKACLRAGDDGCLVGGNRAVVLGEHGGGGKGLDQVAEDGVAGALGGRPDAEGDADLLWLALLRLGVQG</sequence>
<proteinExistence type="predicted"/>
<evidence type="ECO:0000313" key="2">
    <source>
        <dbReference type="EMBL" id="KAK2983008.1"/>
    </source>
</evidence>
<gene>
    <name evidence="2" type="ORF">RJ640_012883</name>
</gene>
<feature type="domain" description="FAE" evidence="1">
    <location>
        <begin position="11"/>
        <end position="67"/>
    </location>
</feature>
<dbReference type="Proteomes" id="UP001187471">
    <property type="component" value="Unassembled WGS sequence"/>
</dbReference>
<reference evidence="2" key="1">
    <citation type="submission" date="2022-12" db="EMBL/GenBank/DDBJ databases">
        <title>Draft genome assemblies for two species of Escallonia (Escalloniales).</title>
        <authorList>
            <person name="Chanderbali A."/>
            <person name="Dervinis C."/>
            <person name="Anghel I."/>
            <person name="Soltis D."/>
            <person name="Soltis P."/>
            <person name="Zapata F."/>
        </authorList>
    </citation>
    <scope>NUCLEOTIDE SEQUENCE</scope>
    <source>
        <strain evidence="2">UCBG92.1500</strain>
        <tissue evidence="2">Leaf</tissue>
    </source>
</reference>
<protein>
    <recommendedName>
        <fullName evidence="1">FAE domain-containing protein</fullName>
    </recommendedName>
</protein>
<comment type="caution">
    <text evidence="2">The sequence shown here is derived from an EMBL/GenBank/DDBJ whole genome shotgun (WGS) entry which is preliminary data.</text>
</comment>
<organism evidence="2 3">
    <name type="scientific">Escallonia rubra</name>
    <dbReference type="NCBI Taxonomy" id="112253"/>
    <lineage>
        <taxon>Eukaryota</taxon>
        <taxon>Viridiplantae</taxon>
        <taxon>Streptophyta</taxon>
        <taxon>Embryophyta</taxon>
        <taxon>Tracheophyta</taxon>
        <taxon>Spermatophyta</taxon>
        <taxon>Magnoliopsida</taxon>
        <taxon>eudicotyledons</taxon>
        <taxon>Gunneridae</taxon>
        <taxon>Pentapetalae</taxon>
        <taxon>asterids</taxon>
        <taxon>campanulids</taxon>
        <taxon>Escalloniales</taxon>
        <taxon>Escalloniaceae</taxon>
        <taxon>Escallonia</taxon>
    </lineage>
</organism>